<comment type="caution">
    <text evidence="3">The sequence shown here is derived from an EMBL/GenBank/DDBJ whole genome shotgun (WGS) entry which is preliminary data.</text>
</comment>
<dbReference type="AlphaFoldDB" id="A0A1Q8E7G9"/>
<dbReference type="NCBIfam" id="TIGR00762">
    <property type="entry name" value="DegV"/>
    <property type="match status" value="1"/>
</dbReference>
<dbReference type="EMBL" id="MSJM01000005">
    <property type="protein sequence ID" value="OLF47745.1"/>
    <property type="molecule type" value="Genomic_DNA"/>
</dbReference>
<dbReference type="Gene3D" id="3.40.50.10440">
    <property type="entry name" value="Dihydroxyacetone kinase, domain 1"/>
    <property type="match status" value="1"/>
</dbReference>
<dbReference type="InterPro" id="IPR003797">
    <property type="entry name" value="DegV"/>
</dbReference>
<keyword evidence="4" id="KW-1185">Reference proteome</keyword>
<dbReference type="Gene3D" id="2.20.28.50">
    <property type="entry name" value="degv family protein"/>
    <property type="match status" value="1"/>
</dbReference>
<proteinExistence type="predicted"/>
<evidence type="ECO:0000256" key="2">
    <source>
        <dbReference type="ARBA" id="ARBA00023121"/>
    </source>
</evidence>
<dbReference type="InterPro" id="IPR050270">
    <property type="entry name" value="DegV_domain_contain"/>
</dbReference>
<gene>
    <name evidence="3" type="ORF">BU202_06870</name>
</gene>
<comment type="function">
    <text evidence="1">May bind long-chain fatty acids, such as palmitate, and may play a role in lipid transport or fatty acid metabolism.</text>
</comment>
<dbReference type="PANTHER" id="PTHR33434:SF3">
    <property type="entry name" value="DEGV DOMAIN-CONTAINING PROTEIN YITS"/>
    <property type="match status" value="1"/>
</dbReference>
<dbReference type="SUPFAM" id="SSF82549">
    <property type="entry name" value="DAK1/DegV-like"/>
    <property type="match status" value="1"/>
</dbReference>
<dbReference type="Pfam" id="PF02645">
    <property type="entry name" value="DegV"/>
    <property type="match status" value="1"/>
</dbReference>
<evidence type="ECO:0000313" key="4">
    <source>
        <dbReference type="Proteomes" id="UP000186890"/>
    </source>
</evidence>
<organism evidence="3 4">
    <name type="scientific">Streptococcus cuniculi</name>
    <dbReference type="NCBI Taxonomy" id="1432788"/>
    <lineage>
        <taxon>Bacteria</taxon>
        <taxon>Bacillati</taxon>
        <taxon>Bacillota</taxon>
        <taxon>Bacilli</taxon>
        <taxon>Lactobacillales</taxon>
        <taxon>Streptococcaceae</taxon>
        <taxon>Streptococcus</taxon>
    </lineage>
</organism>
<dbReference type="PROSITE" id="PS51482">
    <property type="entry name" value="DEGV"/>
    <property type="match status" value="1"/>
</dbReference>
<keyword evidence="2" id="KW-0446">Lipid-binding</keyword>
<evidence type="ECO:0000256" key="1">
    <source>
        <dbReference type="ARBA" id="ARBA00003238"/>
    </source>
</evidence>
<dbReference type="GO" id="GO:0008289">
    <property type="term" value="F:lipid binding"/>
    <property type="evidence" value="ECO:0007669"/>
    <property type="project" value="UniProtKB-KW"/>
</dbReference>
<dbReference type="RefSeq" id="WP_075105052.1">
    <property type="nucleotide sequence ID" value="NZ_MSJM01000005.1"/>
</dbReference>
<accession>A0A1Q8E7G9</accession>
<dbReference type="OrthoDB" id="9780660at2"/>
<dbReference type="Proteomes" id="UP000186890">
    <property type="component" value="Unassembled WGS sequence"/>
</dbReference>
<reference evidence="4" key="1">
    <citation type="submission" date="2016-12" db="EMBL/GenBank/DDBJ databases">
        <authorList>
            <person name="Gulvik C.A."/>
        </authorList>
    </citation>
    <scope>NUCLEOTIDE SEQUENCE [LARGE SCALE GENOMIC DNA]</scope>
    <source>
        <strain evidence="4">NED12-00049-6B</strain>
    </source>
</reference>
<sequence>MADFKIVTDSTSDMPVEWIEQYDLTIMGLTVELDGVVYETVGEHRLTSDALLEKMLAGGQPTTSQVNVGQFEALFREHAQKGQAVLYLAFSAALSGTYQSAVMARDIVLDDYPEAVIEIINTKAATLGEGYLVLKAAQAREAGVSLAETVALIEDLIPRVRTYLLVDDLQHLVRGGRLSKAAALIGGLVNIKPLISIDQDGKLVSIAKLRGKKKGVKEMLSLTLEQLDDSCVMVAYTGDIEAAEQLRATLLEDPRVEQVIMEPLGPIIASHTGTGSLAILSIGKEKR</sequence>
<dbReference type="InterPro" id="IPR043168">
    <property type="entry name" value="DegV_C"/>
</dbReference>
<name>A0A1Q8E7G9_9STRE</name>
<protein>
    <submittedName>
        <fullName evidence="3">Fatty acid-binding protein DegV</fullName>
    </submittedName>
</protein>
<dbReference type="PANTHER" id="PTHR33434">
    <property type="entry name" value="DEGV DOMAIN-CONTAINING PROTEIN DR_1986-RELATED"/>
    <property type="match status" value="1"/>
</dbReference>
<dbReference type="Gene3D" id="3.30.1180.10">
    <property type="match status" value="1"/>
</dbReference>
<evidence type="ECO:0000313" key="3">
    <source>
        <dbReference type="EMBL" id="OLF47745.1"/>
    </source>
</evidence>